<accession>A0AAQ3S6U6</accession>
<dbReference type="Proteomes" id="UP001374535">
    <property type="component" value="Chromosome 2"/>
</dbReference>
<name>A0AAQ3S6U6_VIGMU</name>
<sequence length="133" mass="15950">MWKAKERFFSGSRSLRFDMPVYHKGAIHFILDCSPYLYKSCLWRRILKIRVRAMKVLEKDPYQIVVKSFMILNGKFLVFTTEEKIYLYCLTDNKIHKFWDYKSDFNFLCCIPYTDTLRTCDIGRGNLSLPIHV</sequence>
<organism evidence="1 2">
    <name type="scientific">Vigna mungo</name>
    <name type="common">Black gram</name>
    <name type="synonym">Phaseolus mungo</name>
    <dbReference type="NCBI Taxonomy" id="3915"/>
    <lineage>
        <taxon>Eukaryota</taxon>
        <taxon>Viridiplantae</taxon>
        <taxon>Streptophyta</taxon>
        <taxon>Embryophyta</taxon>
        <taxon>Tracheophyta</taxon>
        <taxon>Spermatophyta</taxon>
        <taxon>Magnoliopsida</taxon>
        <taxon>eudicotyledons</taxon>
        <taxon>Gunneridae</taxon>
        <taxon>Pentapetalae</taxon>
        <taxon>rosids</taxon>
        <taxon>fabids</taxon>
        <taxon>Fabales</taxon>
        <taxon>Fabaceae</taxon>
        <taxon>Papilionoideae</taxon>
        <taxon>50 kb inversion clade</taxon>
        <taxon>NPAAA clade</taxon>
        <taxon>indigoferoid/millettioid clade</taxon>
        <taxon>Phaseoleae</taxon>
        <taxon>Vigna</taxon>
    </lineage>
</organism>
<dbReference type="AlphaFoldDB" id="A0AAQ3S6U6"/>
<keyword evidence="2" id="KW-1185">Reference proteome</keyword>
<evidence type="ECO:0008006" key="3">
    <source>
        <dbReference type="Google" id="ProtNLM"/>
    </source>
</evidence>
<protein>
    <recommendedName>
        <fullName evidence="3">F-box protein</fullName>
    </recommendedName>
</protein>
<reference evidence="1 2" key="1">
    <citation type="journal article" date="2023" name="Life. Sci Alliance">
        <title>Evolutionary insights into 3D genome organization and epigenetic landscape of Vigna mungo.</title>
        <authorList>
            <person name="Junaid A."/>
            <person name="Singh B."/>
            <person name="Bhatia S."/>
        </authorList>
    </citation>
    <scope>NUCLEOTIDE SEQUENCE [LARGE SCALE GENOMIC DNA]</scope>
    <source>
        <strain evidence="1">Urdbean</strain>
    </source>
</reference>
<proteinExistence type="predicted"/>
<evidence type="ECO:0000313" key="2">
    <source>
        <dbReference type="Proteomes" id="UP001374535"/>
    </source>
</evidence>
<gene>
    <name evidence="1" type="ORF">V8G54_008811</name>
</gene>
<dbReference type="EMBL" id="CP144699">
    <property type="protein sequence ID" value="WVZ21489.1"/>
    <property type="molecule type" value="Genomic_DNA"/>
</dbReference>
<evidence type="ECO:0000313" key="1">
    <source>
        <dbReference type="EMBL" id="WVZ21489.1"/>
    </source>
</evidence>